<gene>
    <name evidence="1" type="ORF">I573_00207</name>
</gene>
<dbReference type="STRING" id="1140003.OMY_00208"/>
<name>S0L3C3_9ENTE</name>
<dbReference type="Proteomes" id="UP000015961">
    <property type="component" value="Unassembled WGS sequence"/>
</dbReference>
<dbReference type="PATRIC" id="fig|1140003.3.peg.205"/>
<dbReference type="AlphaFoldDB" id="S0L3C3"/>
<dbReference type="RefSeq" id="WP_016184699.1">
    <property type="nucleotide sequence ID" value="NZ_ASWO01000001.1"/>
</dbReference>
<protein>
    <submittedName>
        <fullName evidence="1">Uncharacterized protein</fullName>
    </submittedName>
</protein>
<organism evidence="1 2">
    <name type="scientific">Enterococcus sulfureus ATCC 49903</name>
    <dbReference type="NCBI Taxonomy" id="1140003"/>
    <lineage>
        <taxon>Bacteria</taxon>
        <taxon>Bacillati</taxon>
        <taxon>Bacillota</taxon>
        <taxon>Bacilli</taxon>
        <taxon>Lactobacillales</taxon>
        <taxon>Enterococcaceae</taxon>
        <taxon>Enterococcus</taxon>
    </lineage>
</organism>
<evidence type="ECO:0000313" key="1">
    <source>
        <dbReference type="EMBL" id="EOT87151.1"/>
    </source>
</evidence>
<comment type="caution">
    <text evidence="1">The sequence shown here is derived from an EMBL/GenBank/DDBJ whole genome shotgun (WGS) entry which is preliminary data.</text>
</comment>
<keyword evidence="2" id="KW-1185">Reference proteome</keyword>
<accession>S0L3C3</accession>
<sequence length="259" mass="30726">MTEVYNKNTELNFAISYNKLKEQQSSSWINEEWLKCCISLLEITPYLDFRSEIVALLPYKKQETICTLVLFKDYIQVIDQSSLMVINAWLQSFNLDYEHYRELYLSAHPHKTYTIPVSNGHFSLFPLENIQHSTTIWLNAGQIDALDKQNYHTRITLHNGLFLDVTKQIPSLEQHILRAIHCLLLFRPIQELSNTIITQPTNLLEYLKLPSTVITRKVTRLLPFTLNAKEENRFRLNYFGMTQEYQRYLEQKQQKYPFL</sequence>
<evidence type="ECO:0000313" key="2">
    <source>
        <dbReference type="Proteomes" id="UP000015961"/>
    </source>
</evidence>
<reference evidence="1 2" key="1">
    <citation type="submission" date="2013-03" db="EMBL/GenBank/DDBJ databases">
        <title>The Genome Sequence of Enterococcus sulfureus ATCC_49903 (PacBio/Illumina hybrid assembly).</title>
        <authorList>
            <consortium name="The Broad Institute Genomics Platform"/>
            <consortium name="The Broad Institute Genome Sequencing Center for Infectious Disease"/>
            <person name="Earl A."/>
            <person name="Russ C."/>
            <person name="Gilmore M."/>
            <person name="Surin D."/>
            <person name="Walker B."/>
            <person name="Young S."/>
            <person name="Zeng Q."/>
            <person name="Gargeya S."/>
            <person name="Fitzgerald M."/>
            <person name="Haas B."/>
            <person name="Abouelleil A."/>
            <person name="Allen A.W."/>
            <person name="Alvarado L."/>
            <person name="Arachchi H.M."/>
            <person name="Berlin A.M."/>
            <person name="Chapman S.B."/>
            <person name="Gainer-Dewar J."/>
            <person name="Goldberg J."/>
            <person name="Griggs A."/>
            <person name="Gujja S."/>
            <person name="Hansen M."/>
            <person name="Howarth C."/>
            <person name="Imamovic A."/>
            <person name="Ireland A."/>
            <person name="Larimer J."/>
            <person name="McCowan C."/>
            <person name="Murphy C."/>
            <person name="Pearson M."/>
            <person name="Poon T.W."/>
            <person name="Priest M."/>
            <person name="Roberts A."/>
            <person name="Saif S."/>
            <person name="Shea T."/>
            <person name="Sisk P."/>
            <person name="Sykes S."/>
            <person name="Wortman J."/>
            <person name="Nusbaum C."/>
            <person name="Birren B."/>
        </authorList>
    </citation>
    <scope>NUCLEOTIDE SEQUENCE [LARGE SCALE GENOMIC DNA]</scope>
    <source>
        <strain evidence="1 2">ATCC 49903</strain>
    </source>
</reference>
<dbReference type="EMBL" id="ASWO01000001">
    <property type="protein sequence ID" value="EOT87151.1"/>
    <property type="molecule type" value="Genomic_DNA"/>
</dbReference>
<proteinExistence type="predicted"/>